<keyword evidence="3" id="KW-1185">Reference proteome</keyword>
<reference evidence="2 3" key="1">
    <citation type="submission" date="2016-10" db="EMBL/GenBank/DDBJ databases">
        <title>Description of Gloeomargarita lithophora gen. nov., sp. nov., a thylakoid-bearing basal-branching cyanobacterium with intracellular carbonates, and proposal for Gloeomargaritales ord. nov.</title>
        <authorList>
            <person name="Moreira D."/>
            <person name="Tavera R."/>
            <person name="Benzerara K."/>
            <person name="Skouri-Panet F."/>
            <person name="Couradeau E."/>
            <person name="Gerard E."/>
            <person name="Loussert C."/>
            <person name="Novelo E."/>
            <person name="Zivanovic Y."/>
            <person name="Lopez-Garcia P."/>
        </authorList>
    </citation>
    <scope>NUCLEOTIDE SEQUENCE [LARGE SCALE GENOMIC DNA]</scope>
    <source>
        <strain evidence="2 3">D10</strain>
    </source>
</reference>
<dbReference type="RefSeq" id="WP_084111593.1">
    <property type="nucleotide sequence ID" value="NZ_CP017675.1"/>
</dbReference>
<dbReference type="AlphaFoldDB" id="A0A1J0AD95"/>
<keyword evidence="1" id="KW-0812">Transmembrane</keyword>
<feature type="transmembrane region" description="Helical" evidence="1">
    <location>
        <begin position="89"/>
        <end position="110"/>
    </location>
</feature>
<dbReference type="Pfam" id="PF10011">
    <property type="entry name" value="DUF2254"/>
    <property type="match status" value="1"/>
</dbReference>
<gene>
    <name evidence="2" type="ORF">GlitD10_1556</name>
</gene>
<dbReference type="EMBL" id="CP017675">
    <property type="protein sequence ID" value="APB33879.1"/>
    <property type="molecule type" value="Genomic_DNA"/>
</dbReference>
<dbReference type="KEGG" id="glt:GlitD10_1556"/>
<feature type="transmembrane region" description="Helical" evidence="1">
    <location>
        <begin position="12"/>
        <end position="31"/>
    </location>
</feature>
<keyword evidence="1" id="KW-0472">Membrane</keyword>
<protein>
    <recommendedName>
        <fullName evidence="4">DUF2254 domain-containing protein</fullName>
    </recommendedName>
</protein>
<organism evidence="2 3">
    <name type="scientific">Gloeomargarita lithophora Alchichica-D10</name>
    <dbReference type="NCBI Taxonomy" id="1188229"/>
    <lineage>
        <taxon>Bacteria</taxon>
        <taxon>Bacillati</taxon>
        <taxon>Cyanobacteriota</taxon>
        <taxon>Cyanophyceae</taxon>
        <taxon>Gloeomargaritales</taxon>
        <taxon>Gloeomargaritaceae</taxon>
        <taxon>Gloeomargarita</taxon>
    </lineage>
</organism>
<feature type="transmembrane region" description="Helical" evidence="1">
    <location>
        <begin position="116"/>
        <end position="141"/>
    </location>
</feature>
<sequence>MKWSVLSQRVAVAVGLVIIALWVVGPGARWVTPRIQDVDALAGFVSTLAEVLAGVLGFTISAVAIVVQLSAERFSPKVTELFLRERTNLLTILFLIIANLISVWTTLAFAFDPIPFGLVVINLLLGSMAFIILIPYFIFVLDFLQPSSIIQSLERQVQQGIQQRFNPAESLTQITEAHRSCISALGEFRSIAISAIQQRDQAIILGCLESLRDLAIFYGDYKSQLPAIWFRLTPPVYKDSEFISVDAMKLREIEAQKIWLEVKIFRQYQGILTNSLLVSAETCTLVGICTREIGEQALDLGHGHIIHLTVKFFNTYLRLVVNQRDIRAGYNIIKQYRLLAEQSLLQGFDATALEIGQHFRYYSIIAYKASLFFLCETFAYDLGHLVQTCSNLGDEVHRSLLDIFLKIDQDPESEQQEQSSRGVRKSQVKLAAYYLSRGDKYLADLIFHDMHHEPYTRVQIICEELLSTGEDFWEFTDRGESFYYLEPELRPYVQEFFSWFYPPSVPAPG</sequence>
<name>A0A1J0AD95_9CYAN</name>
<evidence type="ECO:0000313" key="3">
    <source>
        <dbReference type="Proteomes" id="UP000180235"/>
    </source>
</evidence>
<accession>A0A1J0AD95</accession>
<feature type="transmembrane region" description="Helical" evidence="1">
    <location>
        <begin position="51"/>
        <end position="69"/>
    </location>
</feature>
<evidence type="ECO:0000313" key="2">
    <source>
        <dbReference type="EMBL" id="APB33879.1"/>
    </source>
</evidence>
<keyword evidence="1" id="KW-1133">Transmembrane helix</keyword>
<proteinExistence type="predicted"/>
<dbReference type="OrthoDB" id="564648at2"/>
<evidence type="ECO:0000256" key="1">
    <source>
        <dbReference type="SAM" id="Phobius"/>
    </source>
</evidence>
<dbReference type="Proteomes" id="UP000180235">
    <property type="component" value="Chromosome"/>
</dbReference>
<dbReference type="InterPro" id="IPR018723">
    <property type="entry name" value="DUF2254_membrane"/>
</dbReference>
<evidence type="ECO:0008006" key="4">
    <source>
        <dbReference type="Google" id="ProtNLM"/>
    </source>
</evidence>